<dbReference type="AlphaFoldDB" id="A0A8B3CM05"/>
<protein>
    <submittedName>
        <fullName evidence="1">Uncharacterized protein</fullName>
    </submittedName>
</protein>
<dbReference type="RefSeq" id="WP_118984024.1">
    <property type="nucleotide sequence ID" value="NZ_QHCS01000010.1"/>
</dbReference>
<dbReference type="EMBL" id="QHCS01000010">
    <property type="protein sequence ID" value="RHX83297.1"/>
    <property type="molecule type" value="Genomic_DNA"/>
</dbReference>
<proteinExistence type="predicted"/>
<gene>
    <name evidence="1" type="ORF">DLM78_22615</name>
</gene>
<organism evidence="1 2">
    <name type="scientific">Leptospira stimsonii</name>
    <dbReference type="NCBI Taxonomy" id="2202203"/>
    <lineage>
        <taxon>Bacteria</taxon>
        <taxon>Pseudomonadati</taxon>
        <taxon>Spirochaetota</taxon>
        <taxon>Spirochaetia</taxon>
        <taxon>Leptospirales</taxon>
        <taxon>Leptospiraceae</taxon>
        <taxon>Leptospira</taxon>
    </lineage>
</organism>
<reference evidence="2" key="1">
    <citation type="submission" date="2018-05" db="EMBL/GenBank/DDBJ databases">
        <title>Leptospira yasudae sp. nov. and Leptospira stimsonii sp. nov., two pathogenic species of the genus Leptospira isolated from environmental sources.</title>
        <authorList>
            <person name="Casanovas-Massana A."/>
            <person name="Hamond C."/>
            <person name="Santos L.A."/>
            <person name="Hacker K.P."/>
            <person name="Balassiano I."/>
            <person name="Medeiros M.A."/>
            <person name="Reis M.G."/>
            <person name="Ko A.I."/>
            <person name="Wunder E.A."/>
        </authorList>
    </citation>
    <scope>NUCLEOTIDE SEQUENCE [LARGE SCALE GENOMIC DNA]</scope>
    <source>
        <strain evidence="2">AMB6-RJ</strain>
    </source>
</reference>
<name>A0A8B3CM05_9LEPT</name>
<dbReference type="Proteomes" id="UP000266669">
    <property type="component" value="Unassembled WGS sequence"/>
</dbReference>
<comment type="caution">
    <text evidence="1">The sequence shown here is derived from an EMBL/GenBank/DDBJ whole genome shotgun (WGS) entry which is preliminary data.</text>
</comment>
<accession>A0A8B3CM05</accession>
<sequence>MKNEISASVQYGDYFGEIACDGFNGPFLNEIAVKNGIDIINYFPLTLKMKLSEFGNTFVELYICDKKVFGENIENIRNKAVEKGELEVTKVEISISIDELLKNIKRLEIFSKISGVSDIKFVQKEGV</sequence>
<evidence type="ECO:0000313" key="2">
    <source>
        <dbReference type="Proteomes" id="UP000266669"/>
    </source>
</evidence>
<evidence type="ECO:0000313" key="1">
    <source>
        <dbReference type="EMBL" id="RHX83297.1"/>
    </source>
</evidence>